<dbReference type="Proteomes" id="UP000835052">
    <property type="component" value="Unassembled WGS sequence"/>
</dbReference>
<dbReference type="PRINTS" id="PR00296">
    <property type="entry name" value="CYCLINKINASE"/>
</dbReference>
<evidence type="ECO:0000256" key="3">
    <source>
        <dbReference type="ARBA" id="ARBA00022776"/>
    </source>
</evidence>
<comment type="subunit">
    <text evidence="5">Forms a homohexamer that can probably bind six kinase subunits. Interacts with cdk-1.</text>
</comment>
<keyword evidence="3" id="KW-0498">Mitosis</keyword>
<dbReference type="Pfam" id="PF01111">
    <property type="entry name" value="CKS"/>
    <property type="match status" value="1"/>
</dbReference>
<dbReference type="InterPro" id="IPR036858">
    <property type="entry name" value="Cyclin-dep_kinase_reg-sub_sf"/>
</dbReference>
<comment type="function">
    <text evidence="7">Binds to the catalytic subunit of the cyclin dependent kinases and is essential for their biological function.</text>
</comment>
<evidence type="ECO:0000256" key="1">
    <source>
        <dbReference type="ARBA" id="ARBA00007782"/>
    </source>
</evidence>
<keyword evidence="2 7" id="KW-0132">Cell division</keyword>
<proteinExistence type="inferred from homology"/>
<dbReference type="GO" id="GO:0016538">
    <property type="term" value="F:cyclin-dependent protein serine/threonine kinase regulator activity"/>
    <property type="evidence" value="ECO:0007669"/>
    <property type="project" value="InterPro"/>
</dbReference>
<comment type="similarity">
    <text evidence="1 7">Belongs to the CKS family.</text>
</comment>
<keyword evidence="4 7" id="KW-0131">Cell cycle</keyword>
<dbReference type="InterPro" id="IPR000789">
    <property type="entry name" value="Cyclin-dep_kinase_reg-sub"/>
</dbReference>
<organism evidence="8 9">
    <name type="scientific">Caenorhabditis auriculariae</name>
    <dbReference type="NCBI Taxonomy" id="2777116"/>
    <lineage>
        <taxon>Eukaryota</taxon>
        <taxon>Metazoa</taxon>
        <taxon>Ecdysozoa</taxon>
        <taxon>Nematoda</taxon>
        <taxon>Chromadorea</taxon>
        <taxon>Rhabditida</taxon>
        <taxon>Rhabditina</taxon>
        <taxon>Rhabditomorpha</taxon>
        <taxon>Rhabditoidea</taxon>
        <taxon>Rhabditidae</taxon>
        <taxon>Peloderinae</taxon>
        <taxon>Caenorhabditis</taxon>
    </lineage>
</organism>
<protein>
    <recommendedName>
        <fullName evidence="6 7">Cyclin-dependent kinases regulatory subunit</fullName>
    </recommendedName>
</protein>
<evidence type="ECO:0000256" key="7">
    <source>
        <dbReference type="RuleBase" id="RU311113"/>
    </source>
</evidence>
<dbReference type="OrthoDB" id="440676at2759"/>
<comment type="caution">
    <text evidence="8">The sequence shown here is derived from an EMBL/GenBank/DDBJ whole genome shotgun (WGS) entry which is preliminary data.</text>
</comment>
<evidence type="ECO:0000256" key="6">
    <source>
        <dbReference type="ARBA" id="ARBA00068939"/>
    </source>
</evidence>
<dbReference type="EMBL" id="CAJGYM010000052">
    <property type="protein sequence ID" value="CAD6195208.1"/>
    <property type="molecule type" value="Genomic_DNA"/>
</dbReference>
<name>A0A8S1HLD0_9PELO</name>
<evidence type="ECO:0000256" key="2">
    <source>
        <dbReference type="ARBA" id="ARBA00022618"/>
    </source>
</evidence>
<accession>A0A8S1HLD0</accession>
<reference evidence="8" key="1">
    <citation type="submission" date="2020-10" db="EMBL/GenBank/DDBJ databases">
        <authorList>
            <person name="Kikuchi T."/>
        </authorList>
    </citation>
    <scope>NUCLEOTIDE SEQUENCE</scope>
    <source>
        <strain evidence="8">NKZ352</strain>
    </source>
</reference>
<dbReference type="PROSITE" id="PS00945">
    <property type="entry name" value="CKS_2"/>
    <property type="match status" value="1"/>
</dbReference>
<gene>
    <name evidence="8" type="ORF">CAUJ_LOCUS11127</name>
</gene>
<evidence type="ECO:0000313" key="8">
    <source>
        <dbReference type="EMBL" id="CAD6195208.1"/>
    </source>
</evidence>
<keyword evidence="9" id="KW-1185">Reference proteome</keyword>
<dbReference type="FunFam" id="3.30.170.10:FF:000001">
    <property type="entry name" value="Cyclin-dependent kinases regulatory subunit"/>
    <property type="match status" value="1"/>
</dbReference>
<dbReference type="PROSITE" id="PS00944">
    <property type="entry name" value="CKS_1"/>
    <property type="match status" value="1"/>
</dbReference>
<dbReference type="Gene3D" id="3.30.170.10">
    <property type="entry name" value="Cyclin-dependent kinase, regulatory subunit"/>
    <property type="match status" value="1"/>
</dbReference>
<dbReference type="SUPFAM" id="SSF55637">
    <property type="entry name" value="Cell cycle regulatory proteins"/>
    <property type="match status" value="1"/>
</dbReference>
<dbReference type="GO" id="GO:0051301">
    <property type="term" value="P:cell division"/>
    <property type="evidence" value="ECO:0007669"/>
    <property type="project" value="UniProtKB-UniRule"/>
</dbReference>
<dbReference type="SMART" id="SM01084">
    <property type="entry name" value="CKS"/>
    <property type="match status" value="1"/>
</dbReference>
<evidence type="ECO:0000313" key="9">
    <source>
        <dbReference type="Proteomes" id="UP000835052"/>
    </source>
</evidence>
<evidence type="ECO:0000256" key="5">
    <source>
        <dbReference type="ARBA" id="ARBA00066120"/>
    </source>
</evidence>
<evidence type="ECO:0000256" key="4">
    <source>
        <dbReference type="ARBA" id="ARBA00023306"/>
    </source>
</evidence>
<sequence>MDRSEIYYSPRYQDDEYEYRHVILPRSMSSRVPSARLMSEVEWRRIGVQQSVGWVHYMIHDPERHVLLFRRPIKFDQNDAALAHDRLKRGTVRGQ</sequence>
<dbReference type="AlphaFoldDB" id="A0A8S1HLD0"/>
<dbReference type="PANTHER" id="PTHR23415">
    <property type="entry name" value="CYCLIN-DEPENDENT KINASES REGULATORY SUBUNIT/60S RIBOSOME SUBUNIT BIOGENESIS PROTEIN NIP7"/>
    <property type="match status" value="1"/>
</dbReference>